<name>A0ABX6U308_9BACT</name>
<gene>
    <name evidence="2" type="ORF">A0071_08450</name>
</gene>
<feature type="compositionally biased region" description="Basic and acidic residues" evidence="1">
    <location>
        <begin position="134"/>
        <end position="151"/>
    </location>
</feature>
<dbReference type="Gene3D" id="3.30.70.240">
    <property type="match status" value="1"/>
</dbReference>
<evidence type="ECO:0000256" key="1">
    <source>
        <dbReference type="SAM" id="MobiDB-lite"/>
    </source>
</evidence>
<feature type="compositionally biased region" description="Basic and acidic residues" evidence="1">
    <location>
        <begin position="111"/>
        <end position="126"/>
    </location>
</feature>
<evidence type="ECO:0000313" key="2">
    <source>
        <dbReference type="EMBL" id="QOR04178.1"/>
    </source>
</evidence>
<dbReference type="Proteomes" id="UP000594874">
    <property type="component" value="Chromosome"/>
</dbReference>
<dbReference type="InterPro" id="IPR048135">
    <property type="entry name" value="VapD-like"/>
</dbReference>
<accession>A0ABX6U308</accession>
<dbReference type="NCBIfam" id="NF041506">
    <property type="entry name" value="VapD"/>
    <property type="match status" value="1"/>
</dbReference>
<keyword evidence="3" id="KW-1185">Reference proteome</keyword>
<reference evidence="2 3" key="1">
    <citation type="submission" date="2020-10" db="EMBL/GenBank/DDBJ databases">
        <title>Campylobacter and Helicobacter PacBio genomes.</title>
        <authorList>
            <person name="Lane C."/>
        </authorList>
    </citation>
    <scope>NUCLEOTIDE SEQUENCE [LARGE SCALE GENOMIC DNA]</scope>
    <source>
        <strain evidence="2 3">2010D-8469</strain>
    </source>
</reference>
<evidence type="ECO:0000313" key="3">
    <source>
        <dbReference type="Proteomes" id="UP000594874"/>
    </source>
</evidence>
<dbReference type="EMBL" id="CP063091">
    <property type="protein sequence ID" value="QOR04178.1"/>
    <property type="molecule type" value="Genomic_DNA"/>
</dbReference>
<protein>
    <submittedName>
        <fullName evidence="2">Vapd</fullName>
    </submittedName>
</protein>
<organism evidence="2 3">
    <name type="scientific">Campylobacter cuniculorum</name>
    <dbReference type="NCBI Taxonomy" id="374106"/>
    <lineage>
        <taxon>Bacteria</taxon>
        <taxon>Pseudomonadati</taxon>
        <taxon>Campylobacterota</taxon>
        <taxon>Epsilonproteobacteria</taxon>
        <taxon>Campylobacterales</taxon>
        <taxon>Campylobacteraceae</taxon>
        <taxon>Campylobacter</taxon>
    </lineage>
</organism>
<sequence>MGVSLSRKAINFDLSTNELKKHFKDTREPYIKIKTFMLENGFEHRQYLGYASKEPMDDIQIDILAKKLVKEFSWLSSCIQEFDVTDIGEQYSLNHIFKDFISINKDLEVKSPTKEHSQKEQAKKQLMEQVKQSLHKDKDSKSLSQNKDLER</sequence>
<proteinExistence type="predicted"/>
<feature type="region of interest" description="Disordered" evidence="1">
    <location>
        <begin position="111"/>
        <end position="151"/>
    </location>
</feature>